<sequence length="81" mass="9630">MLVNWVIWSFQDECWSELKKTPHECFDNITGIFHGRFHEIKKQCCVIVDSLSDLCWLIIFPSMPYIRFMIKGMCTAKYGLH</sequence>
<dbReference type="GO" id="GO:0031982">
    <property type="term" value="C:vesicle"/>
    <property type="evidence" value="ECO:0007669"/>
    <property type="project" value="TreeGrafter"/>
</dbReference>
<dbReference type="GO" id="GO:0009567">
    <property type="term" value="P:double fertilization forming a zygote and endosperm"/>
    <property type="evidence" value="ECO:0007669"/>
    <property type="project" value="TreeGrafter"/>
</dbReference>
<reference evidence="4" key="1">
    <citation type="journal article" date="2013" name="Nat. Genet.">
        <title>The Capsella rubella genome and the genomic consequences of rapid mating system evolution.</title>
        <authorList>
            <person name="Slotte T."/>
            <person name="Hazzouri K.M."/>
            <person name="Agren J.A."/>
            <person name="Koenig D."/>
            <person name="Maumus F."/>
            <person name="Guo Y.L."/>
            <person name="Steige K."/>
            <person name="Platts A.E."/>
            <person name="Escobar J.S."/>
            <person name="Newman L.K."/>
            <person name="Wang W."/>
            <person name="Mandakova T."/>
            <person name="Vello E."/>
            <person name="Smith L.M."/>
            <person name="Henz S.R."/>
            <person name="Steffen J."/>
            <person name="Takuno S."/>
            <person name="Brandvain Y."/>
            <person name="Coop G."/>
            <person name="Andolfatto P."/>
            <person name="Hu T.T."/>
            <person name="Blanchette M."/>
            <person name="Clark R.M."/>
            <person name="Quesneville H."/>
            <person name="Nordborg M."/>
            <person name="Gaut B.S."/>
            <person name="Lysak M.A."/>
            <person name="Jenkins J."/>
            <person name="Grimwood J."/>
            <person name="Chapman J."/>
            <person name="Prochnik S."/>
            <person name="Shu S."/>
            <person name="Rokhsar D."/>
            <person name="Schmutz J."/>
            <person name="Weigel D."/>
            <person name="Wright S.I."/>
        </authorList>
    </citation>
    <scope>NUCLEOTIDE SEQUENCE [LARGE SCALE GENOMIC DNA]</scope>
    <source>
        <strain evidence="4">cv. Monte Gargano</strain>
    </source>
</reference>
<dbReference type="EMBL" id="KB870808">
    <property type="protein sequence ID" value="EOA28284.1"/>
    <property type="molecule type" value="Genomic_DNA"/>
</dbReference>
<name>R0HF66_9BRAS</name>
<evidence type="ECO:0000259" key="2">
    <source>
        <dbReference type="Pfam" id="PF05617"/>
    </source>
</evidence>
<gene>
    <name evidence="3" type="ORF">CARUB_v10024480mg</name>
</gene>
<dbReference type="AlphaFoldDB" id="R0HF66"/>
<evidence type="ECO:0000256" key="1">
    <source>
        <dbReference type="ARBA" id="ARBA00022729"/>
    </source>
</evidence>
<feature type="domain" description="Prolamin-like" evidence="2">
    <location>
        <begin position="13"/>
        <end position="64"/>
    </location>
</feature>
<dbReference type="Pfam" id="PF05617">
    <property type="entry name" value="Prolamin_like"/>
    <property type="match status" value="1"/>
</dbReference>
<dbReference type="GO" id="GO:0080155">
    <property type="term" value="P:regulation of double fertilization forming a zygote and endosperm"/>
    <property type="evidence" value="ECO:0007669"/>
    <property type="project" value="TreeGrafter"/>
</dbReference>
<dbReference type="KEGG" id="crb:17888329"/>
<evidence type="ECO:0000313" key="3">
    <source>
        <dbReference type="EMBL" id="EOA28284.1"/>
    </source>
</evidence>
<proteinExistence type="predicted"/>
<dbReference type="OrthoDB" id="1026461at2759"/>
<dbReference type="GO" id="GO:2000008">
    <property type="term" value="P:regulation of protein localization to cell surface"/>
    <property type="evidence" value="ECO:0007669"/>
    <property type="project" value="TreeGrafter"/>
</dbReference>
<dbReference type="GO" id="GO:0005576">
    <property type="term" value="C:extracellular region"/>
    <property type="evidence" value="ECO:0007669"/>
    <property type="project" value="TreeGrafter"/>
</dbReference>
<organism evidence="3 4">
    <name type="scientific">Capsella rubella</name>
    <dbReference type="NCBI Taxonomy" id="81985"/>
    <lineage>
        <taxon>Eukaryota</taxon>
        <taxon>Viridiplantae</taxon>
        <taxon>Streptophyta</taxon>
        <taxon>Embryophyta</taxon>
        <taxon>Tracheophyta</taxon>
        <taxon>Spermatophyta</taxon>
        <taxon>Magnoliopsida</taxon>
        <taxon>eudicotyledons</taxon>
        <taxon>Gunneridae</taxon>
        <taxon>Pentapetalae</taxon>
        <taxon>rosids</taxon>
        <taxon>malvids</taxon>
        <taxon>Brassicales</taxon>
        <taxon>Brassicaceae</taxon>
        <taxon>Camelineae</taxon>
        <taxon>Capsella</taxon>
    </lineage>
</organism>
<keyword evidence="1" id="KW-0732">Signal</keyword>
<dbReference type="Proteomes" id="UP000029121">
    <property type="component" value="Unassembled WGS sequence"/>
</dbReference>
<protein>
    <recommendedName>
        <fullName evidence="2">Prolamin-like domain-containing protein</fullName>
    </recommendedName>
</protein>
<evidence type="ECO:0000313" key="4">
    <source>
        <dbReference type="Proteomes" id="UP000029121"/>
    </source>
</evidence>
<dbReference type="PANTHER" id="PTHR31181:SF81">
    <property type="entry name" value="ECA1 GAMETOGENESIS FAMILY PROTEIN-RELATED"/>
    <property type="match status" value="1"/>
</dbReference>
<dbReference type="InterPro" id="IPR008502">
    <property type="entry name" value="Prolamin-like"/>
</dbReference>
<keyword evidence="4" id="KW-1185">Reference proteome</keyword>
<accession>R0HF66</accession>
<dbReference type="PANTHER" id="PTHR31181">
    <property type="entry name" value="EGG CELL-SECRETED PROTEIN 1.4"/>
    <property type="match status" value="1"/>
</dbReference>